<gene>
    <name evidence="1" type="ORF">AVEN_12309_1</name>
</gene>
<evidence type="ECO:0000313" key="1">
    <source>
        <dbReference type="EMBL" id="GBM25370.1"/>
    </source>
</evidence>
<protein>
    <submittedName>
        <fullName evidence="1">Uncharacterized protein</fullName>
    </submittedName>
</protein>
<reference evidence="1 2" key="1">
    <citation type="journal article" date="2019" name="Sci. Rep.">
        <title>Orb-weaving spider Araneus ventricosus genome elucidates the spidroin gene catalogue.</title>
        <authorList>
            <person name="Kono N."/>
            <person name="Nakamura H."/>
            <person name="Ohtoshi R."/>
            <person name="Moran D.A.P."/>
            <person name="Shinohara A."/>
            <person name="Yoshida Y."/>
            <person name="Fujiwara M."/>
            <person name="Mori M."/>
            <person name="Tomita M."/>
            <person name="Arakawa K."/>
        </authorList>
    </citation>
    <scope>NUCLEOTIDE SEQUENCE [LARGE SCALE GENOMIC DNA]</scope>
</reference>
<dbReference type="Proteomes" id="UP000499080">
    <property type="component" value="Unassembled WGS sequence"/>
</dbReference>
<dbReference type="AlphaFoldDB" id="A0A4Y2E8C7"/>
<organism evidence="1 2">
    <name type="scientific">Araneus ventricosus</name>
    <name type="common">Orbweaver spider</name>
    <name type="synonym">Epeira ventricosa</name>
    <dbReference type="NCBI Taxonomy" id="182803"/>
    <lineage>
        <taxon>Eukaryota</taxon>
        <taxon>Metazoa</taxon>
        <taxon>Ecdysozoa</taxon>
        <taxon>Arthropoda</taxon>
        <taxon>Chelicerata</taxon>
        <taxon>Arachnida</taxon>
        <taxon>Araneae</taxon>
        <taxon>Araneomorphae</taxon>
        <taxon>Entelegynae</taxon>
        <taxon>Araneoidea</taxon>
        <taxon>Araneidae</taxon>
        <taxon>Araneus</taxon>
    </lineage>
</organism>
<name>A0A4Y2E8C7_ARAVE</name>
<comment type="caution">
    <text evidence="1">The sequence shown here is derived from an EMBL/GenBank/DDBJ whole genome shotgun (WGS) entry which is preliminary data.</text>
</comment>
<keyword evidence="2" id="KW-1185">Reference proteome</keyword>
<accession>A0A4Y2E8C7</accession>
<evidence type="ECO:0000313" key="2">
    <source>
        <dbReference type="Proteomes" id="UP000499080"/>
    </source>
</evidence>
<proteinExistence type="predicted"/>
<sequence length="118" mass="13054">MVGQSKWHDGYWDGLDIQLYAPHHSNSDCTFTSMISFGPGAVKFAWRGAVLKLNLCLSFMFSALHAIPFYTPSILVGHSRTLHANSSATNHSDSLLHLLLPKTSKREIPLAATSTKER</sequence>
<dbReference type="EMBL" id="BGPR01000536">
    <property type="protein sequence ID" value="GBM25370.1"/>
    <property type="molecule type" value="Genomic_DNA"/>
</dbReference>